<keyword evidence="4" id="KW-1185">Reference proteome</keyword>
<feature type="region of interest" description="Disordered" evidence="2">
    <location>
        <begin position="382"/>
        <end position="405"/>
    </location>
</feature>
<feature type="compositionally biased region" description="Polar residues" evidence="2">
    <location>
        <begin position="296"/>
        <end position="307"/>
    </location>
</feature>
<feature type="region of interest" description="Disordered" evidence="2">
    <location>
        <begin position="35"/>
        <end position="61"/>
    </location>
</feature>
<dbReference type="Proteomes" id="UP001162031">
    <property type="component" value="Unassembled WGS sequence"/>
</dbReference>
<keyword evidence="1" id="KW-0175">Coiled coil</keyword>
<reference evidence="3" key="1">
    <citation type="submission" date="2022-12" db="EMBL/GenBank/DDBJ databases">
        <authorList>
            <person name="Webb A."/>
        </authorList>
    </citation>
    <scope>NUCLEOTIDE SEQUENCE</scope>
    <source>
        <strain evidence="3">Hp1</strain>
    </source>
</reference>
<gene>
    <name evidence="3" type="ORF">HBR001_LOCUS729</name>
</gene>
<feature type="region of interest" description="Disordered" evidence="2">
    <location>
        <begin position="451"/>
        <end position="476"/>
    </location>
</feature>
<feature type="compositionally biased region" description="Basic and acidic residues" evidence="2">
    <location>
        <begin position="451"/>
        <end position="461"/>
    </location>
</feature>
<evidence type="ECO:0000256" key="1">
    <source>
        <dbReference type="SAM" id="Coils"/>
    </source>
</evidence>
<feature type="region of interest" description="Disordered" evidence="2">
    <location>
        <begin position="578"/>
        <end position="637"/>
    </location>
</feature>
<accession>A0AAV0SZW3</accession>
<evidence type="ECO:0000256" key="2">
    <source>
        <dbReference type="SAM" id="MobiDB-lite"/>
    </source>
</evidence>
<organism evidence="3 4">
    <name type="scientific">Hyaloperonospora brassicae</name>
    <name type="common">Brassica downy mildew</name>
    <name type="synonym">Peronospora brassicae</name>
    <dbReference type="NCBI Taxonomy" id="162125"/>
    <lineage>
        <taxon>Eukaryota</taxon>
        <taxon>Sar</taxon>
        <taxon>Stramenopiles</taxon>
        <taxon>Oomycota</taxon>
        <taxon>Peronosporomycetes</taxon>
        <taxon>Peronosporales</taxon>
        <taxon>Peronosporaceae</taxon>
        <taxon>Hyaloperonospora</taxon>
    </lineage>
</organism>
<feature type="region of interest" description="Disordered" evidence="2">
    <location>
        <begin position="77"/>
        <end position="106"/>
    </location>
</feature>
<comment type="caution">
    <text evidence="3">The sequence shown here is derived from an EMBL/GenBank/DDBJ whole genome shotgun (WGS) entry which is preliminary data.</text>
</comment>
<feature type="coiled-coil region" evidence="1">
    <location>
        <begin position="132"/>
        <end position="162"/>
    </location>
</feature>
<feature type="compositionally biased region" description="Low complexity" evidence="2">
    <location>
        <begin position="582"/>
        <end position="593"/>
    </location>
</feature>
<evidence type="ECO:0000313" key="3">
    <source>
        <dbReference type="EMBL" id="CAI5711837.1"/>
    </source>
</evidence>
<sequence>MWPSDAELLDPRESHRRREAYARALDHQIALRRSYHQQQQQAIDELERKFAPSERSPSKWLVEGGRWDVPATASSQLTAVPSDGLDGEQKQDRGAATGETTSVARSHPRFRVVDKLEASERLRGRAQQMQWRKILDEQVQEKRRLKQAEEEETRRREKVEAKKDVCCFRGQQKQQQWTPAVNAEAREDRSKLEPSYHALSSLHELVQAKRQLADARSSTYKKRSDSDERENDYVLLEPHRNQLGGGTGVAASHLPSQIPSQVQMPRGDEWSSGNNDQRDSFDRSVSARMDGRQPSFDGNNMQSSYQPVVQQRRIVDEYRSLLMEIRREREELRRDRDDVRREKDELRVQRALLQLENEKLVRLVDAQKVLNGQQQADHYTRLAQQARQQIQERQQSQERANQRRTLPVQDNNAHKVFELPSRHDHTFEMEAHSRLSHIRQGLVDLNVHDEHSRSAVRERRIQSPSPMSMADFVAPTPNKRMTNDFVYSPDFQPLSQYRPLSAATAKSDDDVMNRSLVGESVFVPLSPNSLNHIDNGPALQTASPSTSDVSSCRDNCLGSSRVIESRGFYDIHQEIKSNGEPGASVHVSASGSGITSDVGSRPDGGEKNAEDELGQLDDNSMGSHPVASSNLVQEQEV</sequence>
<feature type="compositionally biased region" description="Low complexity" evidence="2">
    <location>
        <begin position="383"/>
        <end position="399"/>
    </location>
</feature>
<name>A0AAV0SZW3_HYABA</name>
<feature type="compositionally biased region" description="Polar residues" evidence="2">
    <location>
        <begin position="617"/>
        <end position="637"/>
    </location>
</feature>
<protein>
    <recommendedName>
        <fullName evidence="5">CCDC66 domain-containing protein</fullName>
    </recommendedName>
</protein>
<evidence type="ECO:0000313" key="4">
    <source>
        <dbReference type="Proteomes" id="UP001162031"/>
    </source>
</evidence>
<evidence type="ECO:0008006" key="5">
    <source>
        <dbReference type="Google" id="ProtNLM"/>
    </source>
</evidence>
<proteinExistence type="predicted"/>
<dbReference type="AlphaFoldDB" id="A0AAV0SZW3"/>
<dbReference type="EMBL" id="CANTFL010000086">
    <property type="protein sequence ID" value="CAI5711837.1"/>
    <property type="molecule type" value="Genomic_DNA"/>
</dbReference>
<feature type="region of interest" description="Disordered" evidence="2">
    <location>
        <begin position="213"/>
        <end position="232"/>
    </location>
</feature>
<feature type="region of interest" description="Disordered" evidence="2">
    <location>
        <begin position="259"/>
        <end position="307"/>
    </location>
</feature>